<evidence type="ECO:0000259" key="2">
    <source>
        <dbReference type="Pfam" id="PF21647"/>
    </source>
</evidence>
<organism evidence="3 4">
    <name type="scientific">Dorcoceras hygrometricum</name>
    <dbReference type="NCBI Taxonomy" id="472368"/>
    <lineage>
        <taxon>Eukaryota</taxon>
        <taxon>Viridiplantae</taxon>
        <taxon>Streptophyta</taxon>
        <taxon>Embryophyta</taxon>
        <taxon>Tracheophyta</taxon>
        <taxon>Spermatophyta</taxon>
        <taxon>Magnoliopsida</taxon>
        <taxon>eudicotyledons</taxon>
        <taxon>Gunneridae</taxon>
        <taxon>Pentapetalae</taxon>
        <taxon>asterids</taxon>
        <taxon>lamiids</taxon>
        <taxon>Lamiales</taxon>
        <taxon>Gesneriaceae</taxon>
        <taxon>Didymocarpoideae</taxon>
        <taxon>Trichosporeae</taxon>
        <taxon>Loxocarpinae</taxon>
        <taxon>Dorcoceras</taxon>
    </lineage>
</organism>
<gene>
    <name evidence="3" type="ORF">F511_03211</name>
</gene>
<sequence length="232" mass="25376">MFSHLHSSSKPENPLPTIDRFMSIYEDVLKSTAAAESIASKHSSSATNENTTSLEQSKSSTLWVEAALATNLEVVSLLTDQNIAGSSKMEQQSSTKKRLSANSTIKSNNTNPASPVVGPWTRGKGMDETVEFGKILQYEMQIWFVRFVESSLDAGFRVFGKCTPVGTDGLNNCGPIAAILSQLKRVNNWLDRITTEEDVLVGKIESLKRKIYGFVIQHVGTTVENMIPATSS</sequence>
<dbReference type="Proteomes" id="UP000250235">
    <property type="component" value="Unassembled WGS sequence"/>
</dbReference>
<feature type="compositionally biased region" description="Polar residues" evidence="1">
    <location>
        <begin position="85"/>
        <end position="113"/>
    </location>
</feature>
<proteinExistence type="predicted"/>
<evidence type="ECO:0000313" key="3">
    <source>
        <dbReference type="EMBL" id="KZV28408.1"/>
    </source>
</evidence>
<name>A0A2Z7B222_9LAMI</name>
<evidence type="ECO:0000256" key="1">
    <source>
        <dbReference type="SAM" id="MobiDB-lite"/>
    </source>
</evidence>
<dbReference type="Pfam" id="PF21647">
    <property type="entry name" value="DUF6857"/>
    <property type="match status" value="1"/>
</dbReference>
<dbReference type="PANTHER" id="PTHR31928">
    <property type="entry name" value="EXPRESSED PROTEIN"/>
    <property type="match status" value="1"/>
</dbReference>
<dbReference type="OrthoDB" id="909862at2759"/>
<feature type="region of interest" description="Disordered" evidence="1">
    <location>
        <begin position="85"/>
        <end position="121"/>
    </location>
</feature>
<dbReference type="EMBL" id="KV010132">
    <property type="protein sequence ID" value="KZV28408.1"/>
    <property type="molecule type" value="Genomic_DNA"/>
</dbReference>
<dbReference type="InterPro" id="IPR010341">
    <property type="entry name" value="DUF936_pln"/>
</dbReference>
<keyword evidence="4" id="KW-1185">Reference proteome</keyword>
<dbReference type="PANTHER" id="PTHR31928:SF3">
    <property type="entry name" value="EXPRESSED PROTEIN"/>
    <property type="match status" value="1"/>
</dbReference>
<reference evidence="3 4" key="1">
    <citation type="journal article" date="2015" name="Proc. Natl. Acad. Sci. U.S.A.">
        <title>The resurrection genome of Boea hygrometrica: A blueprint for survival of dehydration.</title>
        <authorList>
            <person name="Xiao L."/>
            <person name="Yang G."/>
            <person name="Zhang L."/>
            <person name="Yang X."/>
            <person name="Zhao S."/>
            <person name="Ji Z."/>
            <person name="Zhou Q."/>
            <person name="Hu M."/>
            <person name="Wang Y."/>
            <person name="Chen M."/>
            <person name="Xu Y."/>
            <person name="Jin H."/>
            <person name="Xiao X."/>
            <person name="Hu G."/>
            <person name="Bao F."/>
            <person name="Hu Y."/>
            <person name="Wan P."/>
            <person name="Li L."/>
            <person name="Deng X."/>
            <person name="Kuang T."/>
            <person name="Xiang C."/>
            <person name="Zhu J.K."/>
            <person name="Oliver M.J."/>
            <person name="He Y."/>
        </authorList>
    </citation>
    <scope>NUCLEOTIDE SEQUENCE [LARGE SCALE GENOMIC DNA]</scope>
    <source>
        <strain evidence="4">cv. XS01</strain>
    </source>
</reference>
<protein>
    <recommendedName>
        <fullName evidence="2">DUF6857 domain-containing protein</fullName>
    </recommendedName>
</protein>
<dbReference type="AlphaFoldDB" id="A0A2Z7B222"/>
<evidence type="ECO:0000313" key="4">
    <source>
        <dbReference type="Proteomes" id="UP000250235"/>
    </source>
</evidence>
<feature type="domain" description="DUF6857" evidence="2">
    <location>
        <begin position="1"/>
        <end position="225"/>
    </location>
</feature>
<accession>A0A2Z7B222</accession>
<dbReference type="InterPro" id="IPR049172">
    <property type="entry name" value="DUF6857_pln"/>
</dbReference>